<keyword evidence="1" id="KW-0749">Sporulation</keyword>
<dbReference type="NCBIfam" id="TIGR02836">
    <property type="entry name" value="spore_IV_A"/>
    <property type="match status" value="1"/>
</dbReference>
<dbReference type="Pfam" id="PF20439">
    <property type="entry name" value="SpoIVA_C"/>
    <property type="match status" value="1"/>
</dbReference>
<dbReference type="InterPro" id="IPR046840">
    <property type="entry name" value="SpoIVA_C"/>
</dbReference>
<keyword evidence="1" id="KW-0378">Hydrolase</keyword>
<dbReference type="InterPro" id="IPR027417">
    <property type="entry name" value="P-loop_NTPase"/>
</dbReference>
<dbReference type="EMBL" id="DXCX01000027">
    <property type="protein sequence ID" value="HIY72838.1"/>
    <property type="molecule type" value="Genomic_DNA"/>
</dbReference>
<protein>
    <recommendedName>
        <fullName evidence="1">Stage IV sporulation protein A</fullName>
        <ecNumber evidence="1">3.6.1.-</ecNumber>
    </recommendedName>
    <alternativeName>
        <fullName evidence="1">Coat morphogenetic protein SpoIVA</fullName>
    </alternativeName>
</protein>
<sequence>MEDRNIYEDIARRTEGDIYIGVVGPVRTGKSTFIKRFMETLVLPNIENVYRKERARDELPQSGSGRTVMTAEPKFVPEEAVELTMEGGTRMSVRLVDCVGYMVPGAVGQTEDDQPRMVTTPWFDHPIPMTEAAEIGTRKVISEHATIAVVVTTDGSVTDIQREDYLEAEERVITELKELGKPFLVLLNSAFPNSERARAIRNDIAGRYDVTCMAVNCLELSQVDVTDIIRAVLFEFPLRELDLNLPAWVDALPGDHPIKSGLYTAIREQASGLRRIRDVDGVISAIGSSEGVSRAQVTSVELGTGLAAADLELPRSLFYETLSAQSGFSIQDDGDLMGLLTQLSEVKRSYDKVADALREVKETGYGIVVPTTDELKLEEPEIVRQGGRYGVRLKASAPSIHMIRADIETEVSPIVGNEKQSEEMVHYLLQEFEGDTKAIWQSNIFGRSFHELVSEDLNTKLKRMPEDARSKLQETLQRIINEGSGGLICIIL</sequence>
<accession>A0A9D2CDR2</accession>
<dbReference type="SUPFAM" id="SSF52540">
    <property type="entry name" value="P-loop containing nucleoside triphosphate hydrolases"/>
    <property type="match status" value="1"/>
</dbReference>
<evidence type="ECO:0000313" key="6">
    <source>
        <dbReference type="Proteomes" id="UP000886824"/>
    </source>
</evidence>
<dbReference type="Pfam" id="PF20438">
    <property type="entry name" value="SpoIVA_middle"/>
    <property type="match status" value="1"/>
</dbReference>
<comment type="function">
    <text evidence="1">ATPase. Has a role at an early stage in the morphogenesis of the spore coat.</text>
</comment>
<keyword evidence="1" id="KW-0963">Cytoplasm</keyword>
<dbReference type="Gene3D" id="3.40.50.300">
    <property type="entry name" value="P-loop containing nucleotide triphosphate hydrolases"/>
    <property type="match status" value="1"/>
</dbReference>
<dbReference type="Pfam" id="PF09547">
    <property type="entry name" value="SpoIVA_ATPase"/>
    <property type="match status" value="1"/>
</dbReference>
<proteinExistence type="predicted"/>
<organism evidence="5 6">
    <name type="scientific">Candidatus Intestinimonas merdavium</name>
    <dbReference type="NCBI Taxonomy" id="2838622"/>
    <lineage>
        <taxon>Bacteria</taxon>
        <taxon>Bacillati</taxon>
        <taxon>Bacillota</taxon>
        <taxon>Clostridia</taxon>
        <taxon>Eubacteriales</taxon>
        <taxon>Intestinimonas</taxon>
    </lineage>
</organism>
<dbReference type="PIRSF" id="PIRSF007466">
    <property type="entry name" value="SpoIVA"/>
    <property type="match status" value="1"/>
</dbReference>
<reference evidence="5" key="1">
    <citation type="journal article" date="2021" name="PeerJ">
        <title>Extensive microbial diversity within the chicken gut microbiome revealed by metagenomics and culture.</title>
        <authorList>
            <person name="Gilroy R."/>
            <person name="Ravi A."/>
            <person name="Getino M."/>
            <person name="Pursley I."/>
            <person name="Horton D.L."/>
            <person name="Alikhan N.F."/>
            <person name="Baker D."/>
            <person name="Gharbi K."/>
            <person name="Hall N."/>
            <person name="Watson M."/>
            <person name="Adriaenssens E.M."/>
            <person name="Foster-Nyarko E."/>
            <person name="Jarju S."/>
            <person name="Secka A."/>
            <person name="Antonio M."/>
            <person name="Oren A."/>
            <person name="Chaudhuri R.R."/>
            <person name="La Ragione R."/>
            <person name="Hildebrand F."/>
            <person name="Pallen M.J."/>
        </authorList>
    </citation>
    <scope>NUCLEOTIDE SEQUENCE</scope>
    <source>
        <strain evidence="5">CHK33-7979</strain>
    </source>
</reference>
<dbReference type="InterPro" id="IPR014201">
    <property type="entry name" value="Spore_IV_A"/>
</dbReference>
<dbReference type="GO" id="GO:0016887">
    <property type="term" value="F:ATP hydrolysis activity"/>
    <property type="evidence" value="ECO:0007669"/>
    <property type="project" value="InterPro"/>
</dbReference>
<dbReference type="InterPro" id="IPR046842">
    <property type="entry name" value="SpoIVA_ATPase"/>
</dbReference>
<feature type="domain" description="Sporulation stage IV protein A C-terminal" evidence="4">
    <location>
        <begin position="417"/>
        <end position="492"/>
    </location>
</feature>
<comment type="subcellular location">
    <subcellularLocation>
        <location evidence="1">Cytoplasm</location>
    </subcellularLocation>
</comment>
<dbReference type="GO" id="GO:0005737">
    <property type="term" value="C:cytoplasm"/>
    <property type="evidence" value="ECO:0007669"/>
    <property type="project" value="UniProtKB-SubCell"/>
</dbReference>
<evidence type="ECO:0000259" key="2">
    <source>
        <dbReference type="Pfam" id="PF09547"/>
    </source>
</evidence>
<feature type="domain" description="Stage IV sporulation protein A middle" evidence="3">
    <location>
        <begin position="239"/>
        <end position="416"/>
    </location>
</feature>
<keyword evidence="1" id="KW-0547">Nucleotide-binding</keyword>
<evidence type="ECO:0000259" key="3">
    <source>
        <dbReference type="Pfam" id="PF20438"/>
    </source>
</evidence>
<keyword evidence="1" id="KW-0067">ATP-binding</keyword>
<dbReference type="AlphaFoldDB" id="A0A9D2CDR2"/>
<gene>
    <name evidence="5" type="primary">spoIVA</name>
    <name evidence="5" type="ORF">H9826_02520</name>
</gene>
<comment type="caution">
    <text evidence="5">The sequence shown here is derived from an EMBL/GenBank/DDBJ whole genome shotgun (WGS) entry which is preliminary data.</text>
</comment>
<reference evidence="5" key="2">
    <citation type="submission" date="2021-04" db="EMBL/GenBank/DDBJ databases">
        <authorList>
            <person name="Gilroy R."/>
        </authorList>
    </citation>
    <scope>NUCLEOTIDE SEQUENCE</scope>
    <source>
        <strain evidence="5">CHK33-7979</strain>
    </source>
</reference>
<evidence type="ECO:0000256" key="1">
    <source>
        <dbReference type="PIRNR" id="PIRNR007466"/>
    </source>
</evidence>
<dbReference type="GO" id="GO:0005524">
    <property type="term" value="F:ATP binding"/>
    <property type="evidence" value="ECO:0007669"/>
    <property type="project" value="UniProtKB-KW"/>
</dbReference>
<dbReference type="EC" id="3.6.1.-" evidence="1"/>
<dbReference type="Proteomes" id="UP000886824">
    <property type="component" value="Unassembled WGS sequence"/>
</dbReference>
<comment type="catalytic activity">
    <reaction evidence="1">
        <text>ATP + H2O = ADP + phosphate + H(+)</text>
        <dbReference type="Rhea" id="RHEA:13065"/>
        <dbReference type="ChEBI" id="CHEBI:15377"/>
        <dbReference type="ChEBI" id="CHEBI:15378"/>
        <dbReference type="ChEBI" id="CHEBI:30616"/>
        <dbReference type="ChEBI" id="CHEBI:43474"/>
        <dbReference type="ChEBI" id="CHEBI:456216"/>
    </reaction>
</comment>
<name>A0A9D2CDR2_9FIRM</name>
<dbReference type="GO" id="GO:0030435">
    <property type="term" value="P:sporulation resulting in formation of a cellular spore"/>
    <property type="evidence" value="ECO:0007669"/>
    <property type="project" value="UniProtKB-KW"/>
</dbReference>
<dbReference type="InterPro" id="IPR046841">
    <property type="entry name" value="SpoIVA_middle"/>
</dbReference>
<evidence type="ECO:0000259" key="4">
    <source>
        <dbReference type="Pfam" id="PF20439"/>
    </source>
</evidence>
<feature type="domain" description="Stage IV sporulation protein A ATPase" evidence="2">
    <location>
        <begin position="1"/>
        <end position="237"/>
    </location>
</feature>
<evidence type="ECO:0000313" key="5">
    <source>
        <dbReference type="EMBL" id="HIY72838.1"/>
    </source>
</evidence>